<name>A0A2N9E174_FAGSY</name>
<accession>A0A2N9E174</accession>
<dbReference type="InterPro" id="IPR025322">
    <property type="entry name" value="PADRE_dom"/>
</dbReference>
<proteinExistence type="predicted"/>
<dbReference type="PANTHER" id="PTHR33148">
    <property type="entry name" value="PLASTID MOVEMENT IMPAIRED PROTEIN-RELATED"/>
    <property type="match status" value="1"/>
</dbReference>
<dbReference type="AlphaFoldDB" id="A0A2N9E174"/>
<gene>
    <name evidence="1" type="ORF">FSB_LOCUS288</name>
</gene>
<organism evidence="1">
    <name type="scientific">Fagus sylvatica</name>
    <name type="common">Beechnut</name>
    <dbReference type="NCBI Taxonomy" id="28930"/>
    <lineage>
        <taxon>Eukaryota</taxon>
        <taxon>Viridiplantae</taxon>
        <taxon>Streptophyta</taxon>
        <taxon>Embryophyta</taxon>
        <taxon>Tracheophyta</taxon>
        <taxon>Spermatophyta</taxon>
        <taxon>Magnoliopsida</taxon>
        <taxon>eudicotyledons</taxon>
        <taxon>Gunneridae</taxon>
        <taxon>Pentapetalae</taxon>
        <taxon>rosids</taxon>
        <taxon>fabids</taxon>
        <taxon>Fagales</taxon>
        <taxon>Fagaceae</taxon>
        <taxon>Fagus</taxon>
    </lineage>
</organism>
<evidence type="ECO:0000313" key="1">
    <source>
        <dbReference type="EMBL" id="SPC72406.1"/>
    </source>
</evidence>
<dbReference type="PANTHER" id="PTHR33148:SF2">
    <property type="entry name" value="DUF4228 DOMAIN-CONTAINING PROTEIN"/>
    <property type="match status" value="1"/>
</dbReference>
<dbReference type="Pfam" id="PF14009">
    <property type="entry name" value="PADRE"/>
    <property type="match status" value="1"/>
</dbReference>
<dbReference type="EMBL" id="OIVN01000004">
    <property type="protein sequence ID" value="SPC72406.1"/>
    <property type="molecule type" value="Genomic_DNA"/>
</dbReference>
<evidence type="ECO:0008006" key="2">
    <source>
        <dbReference type="Google" id="ProtNLM"/>
    </source>
</evidence>
<sequence length="162" mass="18097">MGNFLAHSKAKRKPIMSCAPKAMGKCNHIGVLRVVKTDGKILEYTRPMLVKNVLMNFSGYAIGLSKRPLRHLPLNYELKVGHVYYLLPLSSPAYYSPCSVGMDDTSGMKRIKVTITKQQLEELLSKKKSVQDLLGIQKGARCDVGSMSRWTPLLETISEGRE</sequence>
<reference evidence="1" key="1">
    <citation type="submission" date="2018-02" db="EMBL/GenBank/DDBJ databases">
        <authorList>
            <person name="Cohen D.B."/>
            <person name="Kent A.D."/>
        </authorList>
    </citation>
    <scope>NUCLEOTIDE SEQUENCE</scope>
</reference>
<protein>
    <recommendedName>
        <fullName evidence="2">DUF4228 domain-containing protein</fullName>
    </recommendedName>
</protein>